<comment type="caution">
    <text evidence="1">The sequence shown here is derived from an EMBL/GenBank/DDBJ whole genome shotgun (WGS) entry which is preliminary data.</text>
</comment>
<organism evidence="1 2">
    <name type="scientific">Smallanthus sonchifolius</name>
    <dbReference type="NCBI Taxonomy" id="185202"/>
    <lineage>
        <taxon>Eukaryota</taxon>
        <taxon>Viridiplantae</taxon>
        <taxon>Streptophyta</taxon>
        <taxon>Embryophyta</taxon>
        <taxon>Tracheophyta</taxon>
        <taxon>Spermatophyta</taxon>
        <taxon>Magnoliopsida</taxon>
        <taxon>eudicotyledons</taxon>
        <taxon>Gunneridae</taxon>
        <taxon>Pentapetalae</taxon>
        <taxon>asterids</taxon>
        <taxon>campanulids</taxon>
        <taxon>Asterales</taxon>
        <taxon>Asteraceae</taxon>
        <taxon>Asteroideae</taxon>
        <taxon>Heliantheae alliance</taxon>
        <taxon>Millerieae</taxon>
        <taxon>Smallanthus</taxon>
    </lineage>
</organism>
<evidence type="ECO:0000313" key="1">
    <source>
        <dbReference type="EMBL" id="KAI3796350.1"/>
    </source>
</evidence>
<evidence type="ECO:0000313" key="2">
    <source>
        <dbReference type="Proteomes" id="UP001056120"/>
    </source>
</evidence>
<dbReference type="EMBL" id="CM042029">
    <property type="protein sequence ID" value="KAI3796350.1"/>
    <property type="molecule type" value="Genomic_DNA"/>
</dbReference>
<accession>A0ACB9HKU6</accession>
<name>A0ACB9HKU6_9ASTR</name>
<reference evidence="1 2" key="2">
    <citation type="journal article" date="2022" name="Mol. Ecol. Resour.">
        <title>The genomes of chicory, endive, great burdock and yacon provide insights into Asteraceae paleo-polyploidization history and plant inulin production.</title>
        <authorList>
            <person name="Fan W."/>
            <person name="Wang S."/>
            <person name="Wang H."/>
            <person name="Wang A."/>
            <person name="Jiang F."/>
            <person name="Liu H."/>
            <person name="Zhao H."/>
            <person name="Xu D."/>
            <person name="Zhang Y."/>
        </authorList>
    </citation>
    <scope>NUCLEOTIDE SEQUENCE [LARGE SCALE GENOMIC DNA]</scope>
    <source>
        <strain evidence="2">cv. Yunnan</strain>
        <tissue evidence="1">Leaves</tissue>
    </source>
</reference>
<protein>
    <submittedName>
        <fullName evidence="1">Uncharacterized protein</fullName>
    </submittedName>
</protein>
<keyword evidence="2" id="KW-1185">Reference proteome</keyword>
<dbReference type="Proteomes" id="UP001056120">
    <property type="component" value="Linkage Group LG12"/>
</dbReference>
<gene>
    <name evidence="1" type="ORF">L1987_39020</name>
</gene>
<sequence length="238" mass="27418">MALFRSFNSVLILQVALTFAMVHAQDDQSGFIRIDCGITEGSRYTDNKTGLNYVSDAGFIDNGINQQILSSYKTDTQDFQLGTLRSFPQNTRNCYTLRPEQGKGNRYLIRARFTYGDYDFKGLPPKFDLYVGNDHWSRVDFNESLAMDYEIIHITSSDYIHVCLVNIGLGNPFISALELRLLDNTMYADDLRSLILFKRDNFGASETVRYADDIHDRIWNPFEKKPGLKLYRLLVLFL</sequence>
<proteinExistence type="predicted"/>
<reference evidence="2" key="1">
    <citation type="journal article" date="2022" name="Mol. Ecol. Resour.">
        <title>The genomes of chicory, endive, great burdock and yacon provide insights into Asteraceae palaeo-polyploidization history and plant inulin production.</title>
        <authorList>
            <person name="Fan W."/>
            <person name="Wang S."/>
            <person name="Wang H."/>
            <person name="Wang A."/>
            <person name="Jiang F."/>
            <person name="Liu H."/>
            <person name="Zhao H."/>
            <person name="Xu D."/>
            <person name="Zhang Y."/>
        </authorList>
    </citation>
    <scope>NUCLEOTIDE SEQUENCE [LARGE SCALE GENOMIC DNA]</scope>
    <source>
        <strain evidence="2">cv. Yunnan</strain>
    </source>
</reference>